<dbReference type="Gene3D" id="1.25.40.10">
    <property type="entry name" value="Tetratricopeptide repeat domain"/>
    <property type="match status" value="2"/>
</dbReference>
<keyword evidence="2" id="KW-0802">TPR repeat</keyword>
<dbReference type="CDD" id="cd06257">
    <property type="entry name" value="DnaJ"/>
    <property type="match status" value="1"/>
</dbReference>
<dbReference type="RefSeq" id="WP_127122443.1">
    <property type="nucleotide sequence ID" value="NZ_BHXQ01000003.1"/>
</dbReference>
<feature type="transmembrane region" description="Helical" evidence="3">
    <location>
        <begin position="116"/>
        <end position="136"/>
    </location>
</feature>
<keyword evidence="3" id="KW-0472">Membrane</keyword>
<dbReference type="InterPro" id="IPR001623">
    <property type="entry name" value="DnaJ_domain"/>
</dbReference>
<dbReference type="InterPro" id="IPR019734">
    <property type="entry name" value="TPR_rpt"/>
</dbReference>
<dbReference type="SMART" id="SM00028">
    <property type="entry name" value="TPR"/>
    <property type="match status" value="3"/>
</dbReference>
<dbReference type="OrthoDB" id="1495940at2"/>
<protein>
    <recommendedName>
        <fullName evidence="4">J domain-containing protein</fullName>
    </recommendedName>
</protein>
<dbReference type="Pfam" id="PF00226">
    <property type="entry name" value="DnaJ"/>
    <property type="match status" value="1"/>
</dbReference>
<dbReference type="SUPFAM" id="SSF46565">
    <property type="entry name" value="Chaperone J-domain"/>
    <property type="match status" value="1"/>
</dbReference>
<dbReference type="InterPro" id="IPR036869">
    <property type="entry name" value="J_dom_sf"/>
</dbReference>
<dbReference type="InterPro" id="IPR011990">
    <property type="entry name" value="TPR-like_helical_dom_sf"/>
</dbReference>
<sequence>MADYYQLLGIKQNASSTEIRTAYKKLAMLYHPDRNPGNKEAEELFKLINEAYHVLADPQKRQIYDLGISYPQQTYHSSAHDTSAYWRQYHRQRYEQWRQTQQSTYKFDKRYFKIQGLAIGVFLLIAGFCFGVINIIEYVHNKKQTETYQQNLALIQQVNVLFFSGKQEEAFTRIRQLQREEPLEYLFSFAEDSLILSLRKQAEVEFGEAKFEDAKRKFKLLEQYERPVRVQTYQRIAECEYYTGQYAESLNILQLLLQKQPGNIELIHRIALIYQDDVKDLPQALNYLSMGRKNFKTYMTNLYGEAFELMMNPDYVHDIYFDIFRRRATVNVALQKLDDAEKDCSWAIILRPHLPDAYYDRAQVELKLRKYDRACEDLSKAESLGHAKAKAERKKRCAV</sequence>
<evidence type="ECO:0000256" key="2">
    <source>
        <dbReference type="ARBA" id="ARBA00022803"/>
    </source>
</evidence>
<name>A0A401UA89_9BACT</name>
<dbReference type="PANTHER" id="PTHR45188:SF2">
    <property type="entry name" value="DNAJ HOMOLOG SUBFAMILY C MEMBER 7"/>
    <property type="match status" value="1"/>
</dbReference>
<dbReference type="Proteomes" id="UP000288227">
    <property type="component" value="Unassembled WGS sequence"/>
</dbReference>
<dbReference type="PANTHER" id="PTHR45188">
    <property type="entry name" value="DNAJ PROTEIN P58IPK HOMOLOG"/>
    <property type="match status" value="1"/>
</dbReference>
<accession>A0A401UA89</accession>
<keyword evidence="1" id="KW-0677">Repeat</keyword>
<dbReference type="PRINTS" id="PR00625">
    <property type="entry name" value="JDOMAIN"/>
</dbReference>
<proteinExistence type="predicted"/>
<comment type="caution">
    <text evidence="5">The sequence shown here is derived from an EMBL/GenBank/DDBJ whole genome shotgun (WGS) entry which is preliminary data.</text>
</comment>
<dbReference type="SMART" id="SM00271">
    <property type="entry name" value="DnaJ"/>
    <property type="match status" value="1"/>
</dbReference>
<reference evidence="5 6" key="1">
    <citation type="submission" date="2018-11" db="EMBL/GenBank/DDBJ databases">
        <title>Chryseotalea sanarue gen. nov., sp., nov., a member of the family Cytophagaceae, isolated from a brackish lake in Hamamatsu Japan.</title>
        <authorList>
            <person name="Maejima Y."/>
            <person name="Iino T."/>
            <person name="Muraguchi Y."/>
            <person name="Fukuda K."/>
            <person name="Ohkuma M."/>
            <person name="Moriuchi R."/>
            <person name="Dohra H."/>
            <person name="Kimbara K."/>
            <person name="Shintani M."/>
        </authorList>
    </citation>
    <scope>NUCLEOTIDE SEQUENCE [LARGE SCALE GENOMIC DNA]</scope>
    <source>
        <strain evidence="5 6">Ys</strain>
    </source>
</reference>
<dbReference type="Gene3D" id="1.10.287.110">
    <property type="entry name" value="DnaJ domain"/>
    <property type="match status" value="1"/>
</dbReference>
<evidence type="ECO:0000256" key="1">
    <source>
        <dbReference type="ARBA" id="ARBA00022737"/>
    </source>
</evidence>
<evidence type="ECO:0000259" key="4">
    <source>
        <dbReference type="PROSITE" id="PS50076"/>
    </source>
</evidence>
<gene>
    <name evidence="5" type="ORF">SanaruYs_20260</name>
</gene>
<dbReference type="AlphaFoldDB" id="A0A401UA89"/>
<dbReference type="PROSITE" id="PS50076">
    <property type="entry name" value="DNAJ_2"/>
    <property type="match status" value="1"/>
</dbReference>
<evidence type="ECO:0000313" key="6">
    <source>
        <dbReference type="Proteomes" id="UP000288227"/>
    </source>
</evidence>
<evidence type="ECO:0000313" key="5">
    <source>
        <dbReference type="EMBL" id="GCC51797.1"/>
    </source>
</evidence>
<feature type="domain" description="J" evidence="4">
    <location>
        <begin position="3"/>
        <end position="68"/>
    </location>
</feature>
<dbReference type="EMBL" id="BHXQ01000003">
    <property type="protein sequence ID" value="GCC51797.1"/>
    <property type="molecule type" value="Genomic_DNA"/>
</dbReference>
<organism evidence="5 6">
    <name type="scientific">Chryseotalea sanaruensis</name>
    <dbReference type="NCBI Taxonomy" id="2482724"/>
    <lineage>
        <taxon>Bacteria</taxon>
        <taxon>Pseudomonadati</taxon>
        <taxon>Bacteroidota</taxon>
        <taxon>Cytophagia</taxon>
        <taxon>Cytophagales</taxon>
        <taxon>Chryseotaleaceae</taxon>
        <taxon>Chryseotalea</taxon>
    </lineage>
</organism>
<keyword evidence="3" id="KW-0812">Transmembrane</keyword>
<evidence type="ECO:0000256" key="3">
    <source>
        <dbReference type="SAM" id="Phobius"/>
    </source>
</evidence>
<keyword evidence="3" id="KW-1133">Transmembrane helix</keyword>
<dbReference type="SUPFAM" id="SSF48452">
    <property type="entry name" value="TPR-like"/>
    <property type="match status" value="1"/>
</dbReference>
<keyword evidence="6" id="KW-1185">Reference proteome</keyword>